<dbReference type="Proteomes" id="UP000236454">
    <property type="component" value="Unassembled WGS sequence"/>
</dbReference>
<accession>A0A1I6XVE9</accession>
<proteinExistence type="predicted"/>
<feature type="domain" description="N-acetyltransferase" evidence="1">
    <location>
        <begin position="12"/>
        <end position="172"/>
    </location>
</feature>
<organism evidence="2 3">
    <name type="scientific">Lishizhenia tianjinensis</name>
    <dbReference type="NCBI Taxonomy" id="477690"/>
    <lineage>
        <taxon>Bacteria</taxon>
        <taxon>Pseudomonadati</taxon>
        <taxon>Bacteroidota</taxon>
        <taxon>Flavobacteriia</taxon>
        <taxon>Flavobacteriales</taxon>
        <taxon>Crocinitomicaceae</taxon>
        <taxon>Lishizhenia</taxon>
    </lineage>
</organism>
<dbReference type="InterPro" id="IPR000182">
    <property type="entry name" value="GNAT_dom"/>
</dbReference>
<dbReference type="InterPro" id="IPR016181">
    <property type="entry name" value="Acyl_CoA_acyltransferase"/>
</dbReference>
<dbReference type="Gene3D" id="3.40.630.30">
    <property type="match status" value="1"/>
</dbReference>
<name>A0A1I6XVE9_9FLAO</name>
<gene>
    <name evidence="2" type="ORF">SAMN05216474_0464</name>
</gene>
<dbReference type="RefSeq" id="WP_090245891.1">
    <property type="nucleotide sequence ID" value="NZ_FPAS01000001.1"/>
</dbReference>
<dbReference type="STRING" id="477690.SAMN05216474_0464"/>
<dbReference type="AlphaFoldDB" id="A0A1I6XVE9"/>
<dbReference type="InterPro" id="IPR051531">
    <property type="entry name" value="N-acetyltransferase"/>
</dbReference>
<evidence type="ECO:0000313" key="2">
    <source>
        <dbReference type="EMBL" id="SFT42067.1"/>
    </source>
</evidence>
<protein>
    <submittedName>
        <fullName evidence="2">Protein N-acetyltransferase, RimJ/RimL family</fullName>
    </submittedName>
</protein>
<dbReference type="PROSITE" id="PS51186">
    <property type="entry name" value="GNAT"/>
    <property type="match status" value="1"/>
</dbReference>
<reference evidence="2 3" key="1">
    <citation type="submission" date="2016-10" db="EMBL/GenBank/DDBJ databases">
        <authorList>
            <person name="de Groot N.N."/>
        </authorList>
    </citation>
    <scope>NUCLEOTIDE SEQUENCE [LARGE SCALE GENOMIC DNA]</scope>
    <source>
        <strain evidence="2 3">CGMCC 1.7005</strain>
    </source>
</reference>
<keyword evidence="3" id="KW-1185">Reference proteome</keyword>
<dbReference type="Pfam" id="PF13302">
    <property type="entry name" value="Acetyltransf_3"/>
    <property type="match status" value="1"/>
</dbReference>
<dbReference type="PANTHER" id="PTHR43792">
    <property type="entry name" value="GNAT FAMILY, PUTATIVE (AFU_ORTHOLOGUE AFUA_3G00765)-RELATED-RELATED"/>
    <property type="match status" value="1"/>
</dbReference>
<sequence>MNTAYLFTSSRLGFRNWKASDLTPFAAMNANAEVMRFFPTLLTPEESEASVERFKQQLHDIGYTYYAVDELGSGEFIGFIGLSWKDFESPFTPATDIGWRLKPAAWGKGYATEGAKRCLEYAFQELNLEKVIAICPAVNTPSERVMQKIGMQLKGRFDHPFLQAHPKLQPCLCYAITGKEL</sequence>
<evidence type="ECO:0000313" key="3">
    <source>
        <dbReference type="Proteomes" id="UP000236454"/>
    </source>
</evidence>
<dbReference type="SUPFAM" id="SSF55729">
    <property type="entry name" value="Acyl-CoA N-acyltransferases (Nat)"/>
    <property type="match status" value="1"/>
</dbReference>
<keyword evidence="2" id="KW-0808">Transferase</keyword>
<dbReference type="PANTHER" id="PTHR43792:SF1">
    <property type="entry name" value="N-ACETYLTRANSFERASE DOMAIN-CONTAINING PROTEIN"/>
    <property type="match status" value="1"/>
</dbReference>
<dbReference type="GO" id="GO:0016747">
    <property type="term" value="F:acyltransferase activity, transferring groups other than amino-acyl groups"/>
    <property type="evidence" value="ECO:0007669"/>
    <property type="project" value="InterPro"/>
</dbReference>
<dbReference type="EMBL" id="FPAS01000001">
    <property type="protein sequence ID" value="SFT42067.1"/>
    <property type="molecule type" value="Genomic_DNA"/>
</dbReference>
<evidence type="ECO:0000259" key="1">
    <source>
        <dbReference type="PROSITE" id="PS51186"/>
    </source>
</evidence>
<dbReference type="OrthoDB" id="2352823at2"/>